<dbReference type="CDD" id="cd00003">
    <property type="entry name" value="PNPsynthase"/>
    <property type="match status" value="1"/>
</dbReference>
<feature type="binding site" evidence="4">
    <location>
        <position position="50"/>
    </location>
    <ligand>
        <name>1-deoxy-D-xylulose 5-phosphate</name>
        <dbReference type="ChEBI" id="CHEBI:57792"/>
    </ligand>
</feature>
<feature type="binding site" evidence="4">
    <location>
        <begin position="213"/>
        <end position="214"/>
    </location>
    <ligand>
        <name>3-amino-2-oxopropyl phosphate</name>
        <dbReference type="ChEBI" id="CHEBI:57279"/>
    </ligand>
</feature>
<feature type="binding site" evidence="4">
    <location>
        <begin position="9"/>
        <end position="10"/>
    </location>
    <ligand>
        <name>1-deoxy-D-xylulose 5-phosphate</name>
        <dbReference type="ChEBI" id="CHEBI:57792"/>
    </ligand>
</feature>
<keyword evidence="3 4" id="KW-0664">Pyridoxine biosynthesis</keyword>
<dbReference type="KEGG" id="mpro:BJP34_29730"/>
<dbReference type="Gene3D" id="3.20.20.70">
    <property type="entry name" value="Aldolase class I"/>
    <property type="match status" value="1"/>
</dbReference>
<dbReference type="EC" id="2.6.99.2" evidence="4 5"/>
<gene>
    <name evidence="4" type="primary">pdxJ</name>
    <name evidence="6" type="ORF">BJP34_29730</name>
</gene>
<dbReference type="GO" id="GO:0005829">
    <property type="term" value="C:cytosol"/>
    <property type="evidence" value="ECO:0007669"/>
    <property type="project" value="TreeGrafter"/>
</dbReference>
<dbReference type="NCBIfam" id="NF003625">
    <property type="entry name" value="PRK05265.1-3"/>
    <property type="match status" value="1"/>
</dbReference>
<evidence type="ECO:0000256" key="2">
    <source>
        <dbReference type="ARBA" id="ARBA00022679"/>
    </source>
</evidence>
<dbReference type="Pfam" id="PF03740">
    <property type="entry name" value="PdxJ"/>
    <property type="match status" value="1"/>
</dbReference>
<evidence type="ECO:0000256" key="3">
    <source>
        <dbReference type="ARBA" id="ARBA00023096"/>
    </source>
</evidence>
<reference evidence="7" key="1">
    <citation type="submission" date="2016-10" db="EMBL/GenBank/DDBJ databases">
        <title>Comparative genomics uncovers the prolific and rare metabolic potential of the cyanobacterial genus Moorea.</title>
        <authorList>
            <person name="Leao T."/>
            <person name="Castelao G."/>
            <person name="Korobeynikov A."/>
            <person name="Monroe E.A."/>
            <person name="Podell S."/>
            <person name="Glukhov E."/>
            <person name="Allen E."/>
            <person name="Gerwick W.H."/>
            <person name="Gerwick L."/>
        </authorList>
    </citation>
    <scope>NUCLEOTIDE SEQUENCE [LARGE SCALE GENOMIC DNA]</scope>
    <source>
        <strain evidence="7">PAL-8-15-08-1</strain>
    </source>
</reference>
<organism evidence="6 7">
    <name type="scientific">Moorena producens PAL-8-15-08-1</name>
    <dbReference type="NCBI Taxonomy" id="1458985"/>
    <lineage>
        <taxon>Bacteria</taxon>
        <taxon>Bacillati</taxon>
        <taxon>Cyanobacteriota</taxon>
        <taxon>Cyanophyceae</taxon>
        <taxon>Coleofasciculales</taxon>
        <taxon>Coleofasciculaceae</taxon>
        <taxon>Moorena</taxon>
    </lineage>
</organism>
<dbReference type="InterPro" id="IPR004569">
    <property type="entry name" value="PyrdxlP_synth_PdxJ"/>
</dbReference>
<dbReference type="EMBL" id="CP017599">
    <property type="protein sequence ID" value="AOX04595.1"/>
    <property type="molecule type" value="Genomic_DNA"/>
</dbReference>
<sequence length="240" mass="26055">MLTLGVNIDHIATIRQARRTVEPDPVAAAVLAELAGADGITAHLREDRRHIQHRDIALLRQTVRTHLNLEMAPTDEMVAIALEVKPDYVTLVPEKREEVTTEGGLDVAGQMPRLSEVVAQLQRAGIPVSLFIDADPAQIDASAKTKAKFIELHTGSYAEATDEVSQAKELKVLASGCQQAIAAGLRVNAGHGLTYWNVYPVACIEGMEELNIGHSIIARASLVGIERAVREMKQAMQGKF</sequence>
<feature type="active site" description="Proton donor" evidence="4">
    <location>
        <position position="191"/>
    </location>
</feature>
<feature type="site" description="Transition state stabilizer" evidence="4">
    <location>
        <position position="151"/>
    </location>
</feature>
<feature type="active site" description="Proton acceptor" evidence="4">
    <location>
        <position position="70"/>
    </location>
</feature>
<dbReference type="GO" id="GO:0033856">
    <property type="term" value="F:pyridoxine 5'-phosphate synthase activity"/>
    <property type="evidence" value="ECO:0007669"/>
    <property type="project" value="UniProtKB-UniRule"/>
</dbReference>
<dbReference type="STRING" id="1458985.BJP34_29730"/>
<keyword evidence="1 4" id="KW-0963">Cytoplasm</keyword>
<feature type="binding site" evidence="4">
    <location>
        <position position="192"/>
    </location>
    <ligand>
        <name>3-amino-2-oxopropyl phosphate</name>
        <dbReference type="ChEBI" id="CHEBI:57279"/>
    </ligand>
</feature>
<feature type="binding site" evidence="4">
    <location>
        <position position="7"/>
    </location>
    <ligand>
        <name>3-amino-2-oxopropyl phosphate</name>
        <dbReference type="ChEBI" id="CHEBI:57279"/>
    </ligand>
</feature>
<dbReference type="SUPFAM" id="SSF63892">
    <property type="entry name" value="Pyridoxine 5'-phosphate synthase"/>
    <property type="match status" value="1"/>
</dbReference>
<keyword evidence="2 4" id="KW-0808">Transferase</keyword>
<dbReference type="NCBIfam" id="TIGR00559">
    <property type="entry name" value="pdxJ"/>
    <property type="match status" value="1"/>
</dbReference>
<dbReference type="PANTHER" id="PTHR30456">
    <property type="entry name" value="PYRIDOXINE 5'-PHOSPHATE SYNTHASE"/>
    <property type="match status" value="1"/>
</dbReference>
<feature type="active site" description="Proton acceptor" evidence="4">
    <location>
        <position position="43"/>
    </location>
</feature>
<dbReference type="GO" id="GO:0008615">
    <property type="term" value="P:pyridoxine biosynthetic process"/>
    <property type="evidence" value="ECO:0007669"/>
    <property type="project" value="UniProtKB-UniRule"/>
</dbReference>
<dbReference type="InterPro" id="IPR036130">
    <property type="entry name" value="Pyridoxine-5'_phos_synth"/>
</dbReference>
<dbReference type="InterPro" id="IPR013785">
    <property type="entry name" value="Aldolase_TIM"/>
</dbReference>
<dbReference type="AlphaFoldDB" id="A0A1D8U404"/>
<comment type="catalytic activity">
    <reaction evidence="4">
        <text>3-amino-2-oxopropyl phosphate + 1-deoxy-D-xylulose 5-phosphate = pyridoxine 5'-phosphate + phosphate + 2 H2O + H(+)</text>
        <dbReference type="Rhea" id="RHEA:15265"/>
        <dbReference type="ChEBI" id="CHEBI:15377"/>
        <dbReference type="ChEBI" id="CHEBI:15378"/>
        <dbReference type="ChEBI" id="CHEBI:43474"/>
        <dbReference type="ChEBI" id="CHEBI:57279"/>
        <dbReference type="ChEBI" id="CHEBI:57792"/>
        <dbReference type="ChEBI" id="CHEBI:58589"/>
        <dbReference type="EC" id="2.6.99.2"/>
    </reaction>
</comment>
<name>A0A1D8U404_9CYAN</name>
<dbReference type="UniPathway" id="UPA00244">
    <property type="reaction ID" value="UER00313"/>
</dbReference>
<evidence type="ECO:0000313" key="6">
    <source>
        <dbReference type="EMBL" id="AOX04595.1"/>
    </source>
</evidence>
<dbReference type="Proteomes" id="UP000177870">
    <property type="component" value="Chromosome"/>
</dbReference>
<protein>
    <recommendedName>
        <fullName evidence="4 5">Pyridoxine 5'-phosphate synthase</fullName>
        <shortName evidence="4">PNP synthase</shortName>
        <ecNumber evidence="4 5">2.6.99.2</ecNumber>
    </recommendedName>
</protein>
<evidence type="ECO:0000256" key="4">
    <source>
        <dbReference type="HAMAP-Rule" id="MF_00279"/>
    </source>
</evidence>
<dbReference type="OrthoDB" id="9806590at2"/>
<feature type="binding site" evidence="4">
    <location>
        <position position="45"/>
    </location>
    <ligand>
        <name>1-deoxy-D-xylulose 5-phosphate</name>
        <dbReference type="ChEBI" id="CHEBI:57792"/>
    </ligand>
</feature>
<dbReference type="RefSeq" id="WP_070396947.1">
    <property type="nucleotide sequence ID" value="NZ_CP017599.1"/>
</dbReference>
<evidence type="ECO:0000256" key="5">
    <source>
        <dbReference type="NCBIfam" id="TIGR00559"/>
    </source>
</evidence>
<dbReference type="HAMAP" id="MF_00279">
    <property type="entry name" value="PdxJ"/>
    <property type="match status" value="1"/>
</dbReference>
<feature type="binding site" evidence="4">
    <location>
        <position position="100"/>
    </location>
    <ligand>
        <name>1-deoxy-D-xylulose 5-phosphate</name>
        <dbReference type="ChEBI" id="CHEBI:57792"/>
    </ligand>
</feature>
<comment type="subunit">
    <text evidence="4">Homooctamer; tetramer of dimers.</text>
</comment>
<comment type="function">
    <text evidence="4">Catalyzes the complicated ring closure reaction between the two acyclic compounds 1-deoxy-D-xylulose-5-phosphate (DXP) and 3-amino-2-oxopropyl phosphate (1-amino-acetone-3-phosphate or AAP) to form pyridoxine 5'-phosphate (PNP) and inorganic phosphate.</text>
</comment>
<accession>A0A1D8U404</accession>
<dbReference type="NCBIfam" id="NF003627">
    <property type="entry name" value="PRK05265.1-5"/>
    <property type="match status" value="1"/>
</dbReference>
<comment type="similarity">
    <text evidence="4">Belongs to the PNP synthase family.</text>
</comment>
<comment type="subcellular location">
    <subcellularLocation>
        <location evidence="4">Cytoplasm</location>
    </subcellularLocation>
</comment>
<evidence type="ECO:0000313" key="7">
    <source>
        <dbReference type="Proteomes" id="UP000177870"/>
    </source>
</evidence>
<feature type="binding site" evidence="4">
    <location>
        <position position="18"/>
    </location>
    <ligand>
        <name>3-amino-2-oxopropyl phosphate</name>
        <dbReference type="ChEBI" id="CHEBI:57279"/>
    </ligand>
</feature>
<dbReference type="NCBIfam" id="NF003623">
    <property type="entry name" value="PRK05265.1-1"/>
    <property type="match status" value="1"/>
</dbReference>
<comment type="pathway">
    <text evidence="4">Cofactor biosynthesis; pyridoxine 5'-phosphate biosynthesis; pyridoxine 5'-phosphate from D-erythrose 4-phosphate: step 5/5.</text>
</comment>
<dbReference type="PANTHER" id="PTHR30456:SF0">
    <property type="entry name" value="PYRIDOXINE 5'-PHOSPHATE SYNTHASE"/>
    <property type="match status" value="1"/>
</dbReference>
<evidence type="ECO:0000256" key="1">
    <source>
        <dbReference type="ARBA" id="ARBA00022490"/>
    </source>
</evidence>
<proteinExistence type="inferred from homology"/>